<reference evidence="2 3" key="1">
    <citation type="submission" date="2019-02" db="EMBL/GenBank/DDBJ databases">
        <title>Deep-cultivation of Planctomycetes and their phenomic and genomic characterization uncovers novel biology.</title>
        <authorList>
            <person name="Wiegand S."/>
            <person name="Jogler M."/>
            <person name="Boedeker C."/>
            <person name="Pinto D."/>
            <person name="Vollmers J."/>
            <person name="Rivas-Marin E."/>
            <person name="Kohn T."/>
            <person name="Peeters S.H."/>
            <person name="Heuer A."/>
            <person name="Rast P."/>
            <person name="Oberbeckmann S."/>
            <person name="Bunk B."/>
            <person name="Jeske O."/>
            <person name="Meyerdierks A."/>
            <person name="Storesund J.E."/>
            <person name="Kallscheuer N."/>
            <person name="Luecker S."/>
            <person name="Lage O.M."/>
            <person name="Pohl T."/>
            <person name="Merkel B.J."/>
            <person name="Hornburger P."/>
            <person name="Mueller R.-W."/>
            <person name="Bruemmer F."/>
            <person name="Labrenz M."/>
            <person name="Spormann A.M."/>
            <person name="Op Den Camp H."/>
            <person name="Overmann J."/>
            <person name="Amann R."/>
            <person name="Jetten M.S.M."/>
            <person name="Mascher T."/>
            <person name="Medema M.H."/>
            <person name="Devos D.P."/>
            <person name="Kaster A.-K."/>
            <person name="Ovreas L."/>
            <person name="Rohde M."/>
            <person name="Galperin M.Y."/>
            <person name="Jogler C."/>
        </authorList>
    </citation>
    <scope>NUCLEOTIDE SEQUENCE [LARGE SCALE GENOMIC DNA]</scope>
    <source>
        <strain evidence="2 3">KOR34</strain>
    </source>
</reference>
<dbReference type="Proteomes" id="UP000316714">
    <property type="component" value="Unassembled WGS sequence"/>
</dbReference>
<accession>A0A5C5VCK2</accession>
<comment type="caution">
    <text evidence="2">The sequence shown here is derived from an EMBL/GenBank/DDBJ whole genome shotgun (WGS) entry which is preliminary data.</text>
</comment>
<evidence type="ECO:0000313" key="2">
    <source>
        <dbReference type="EMBL" id="TWT35355.1"/>
    </source>
</evidence>
<dbReference type="AlphaFoldDB" id="A0A5C5VCK2"/>
<evidence type="ECO:0000313" key="3">
    <source>
        <dbReference type="Proteomes" id="UP000316714"/>
    </source>
</evidence>
<dbReference type="RefSeq" id="WP_146561460.1">
    <property type="nucleotide sequence ID" value="NZ_SIHJ01000001.1"/>
</dbReference>
<name>A0A5C5VCK2_9BACT</name>
<proteinExistence type="predicted"/>
<feature type="region of interest" description="Disordered" evidence="1">
    <location>
        <begin position="1"/>
        <end position="43"/>
    </location>
</feature>
<dbReference type="EMBL" id="SIHJ01000001">
    <property type="protein sequence ID" value="TWT35355.1"/>
    <property type="molecule type" value="Genomic_DNA"/>
</dbReference>
<organism evidence="2 3">
    <name type="scientific">Posidoniimonas corsicana</name>
    <dbReference type="NCBI Taxonomy" id="1938618"/>
    <lineage>
        <taxon>Bacteria</taxon>
        <taxon>Pseudomonadati</taxon>
        <taxon>Planctomycetota</taxon>
        <taxon>Planctomycetia</taxon>
        <taxon>Pirellulales</taxon>
        <taxon>Lacipirellulaceae</taxon>
        <taxon>Posidoniimonas</taxon>
    </lineage>
</organism>
<keyword evidence="3" id="KW-1185">Reference proteome</keyword>
<sequence length="106" mass="12133">MSDYPATDGGERLPLFDPPQRTPEREEAPLAPCRAPAADRKRLGKQQREIVELLRQGEQPNHRLSKIGLRYSARIEELGKIGYVIKHRRGTSRGENIYWLESEPSP</sequence>
<gene>
    <name evidence="2" type="ORF">KOR34_02460</name>
</gene>
<evidence type="ECO:0000256" key="1">
    <source>
        <dbReference type="SAM" id="MobiDB-lite"/>
    </source>
</evidence>
<protein>
    <submittedName>
        <fullName evidence="2">Uncharacterized protein</fullName>
    </submittedName>
</protein>